<dbReference type="GO" id="GO:0030182">
    <property type="term" value="P:neuron differentiation"/>
    <property type="evidence" value="ECO:0007669"/>
    <property type="project" value="TreeGrafter"/>
</dbReference>
<reference evidence="9" key="2">
    <citation type="submission" date="2017-10" db="EMBL/GenBank/DDBJ databases">
        <title>Ladona fulva Genome sequencing and assembly.</title>
        <authorList>
            <person name="Murali S."/>
            <person name="Richards S."/>
            <person name="Bandaranaike D."/>
            <person name="Bellair M."/>
            <person name="Blankenburg K."/>
            <person name="Chao H."/>
            <person name="Dinh H."/>
            <person name="Doddapaneni H."/>
            <person name="Dugan-Rocha S."/>
            <person name="Elkadiri S."/>
            <person name="Gnanaolivu R."/>
            <person name="Hernandez B."/>
            <person name="Skinner E."/>
            <person name="Javaid M."/>
            <person name="Lee S."/>
            <person name="Li M."/>
            <person name="Ming W."/>
            <person name="Munidasa M."/>
            <person name="Muniz J."/>
            <person name="Nguyen L."/>
            <person name="Hughes D."/>
            <person name="Osuji N."/>
            <person name="Pu L.-L."/>
            <person name="Puazo M."/>
            <person name="Qu C."/>
            <person name="Quiroz J."/>
            <person name="Raj R."/>
            <person name="Weissenberger G."/>
            <person name="Xin Y."/>
            <person name="Zou X."/>
            <person name="Han Y."/>
            <person name="Worley K."/>
            <person name="Muzny D."/>
            <person name="Gibbs R."/>
        </authorList>
    </citation>
    <scope>NUCLEOTIDE SEQUENCE</scope>
    <source>
        <strain evidence="9">Sampled in the wild</strain>
    </source>
</reference>
<keyword evidence="3 8" id="KW-0217">Developmental protein</keyword>
<dbReference type="AlphaFoldDB" id="A0A8K0K7F2"/>
<dbReference type="EMBL" id="KZ308448">
    <property type="protein sequence ID" value="KAG8229839.1"/>
    <property type="molecule type" value="Genomic_DNA"/>
</dbReference>
<keyword evidence="6 8" id="KW-0879">Wnt signaling pathway</keyword>
<feature type="non-terminal residue" evidence="9">
    <location>
        <position position="1"/>
    </location>
</feature>
<proteinExistence type="inferred from homology"/>
<dbReference type="InterPro" id="IPR005817">
    <property type="entry name" value="Wnt"/>
</dbReference>
<keyword evidence="10" id="KW-1185">Reference proteome</keyword>
<comment type="similarity">
    <text evidence="2 8">Belongs to the Wnt family.</text>
</comment>
<name>A0A8K0K7F2_LADFU</name>
<keyword evidence="5" id="KW-0272">Extracellular matrix</keyword>
<keyword evidence="4" id="KW-0964">Secreted</keyword>
<dbReference type="OrthoDB" id="5945655at2759"/>
<dbReference type="PANTHER" id="PTHR12027">
    <property type="entry name" value="WNT RELATED"/>
    <property type="match status" value="1"/>
</dbReference>
<dbReference type="PRINTS" id="PR01349">
    <property type="entry name" value="WNTPROTEIN"/>
</dbReference>
<organism evidence="9 10">
    <name type="scientific">Ladona fulva</name>
    <name type="common">Scarce chaser dragonfly</name>
    <name type="synonym">Libellula fulva</name>
    <dbReference type="NCBI Taxonomy" id="123851"/>
    <lineage>
        <taxon>Eukaryota</taxon>
        <taxon>Metazoa</taxon>
        <taxon>Ecdysozoa</taxon>
        <taxon>Arthropoda</taxon>
        <taxon>Hexapoda</taxon>
        <taxon>Insecta</taxon>
        <taxon>Pterygota</taxon>
        <taxon>Palaeoptera</taxon>
        <taxon>Odonata</taxon>
        <taxon>Epiprocta</taxon>
        <taxon>Anisoptera</taxon>
        <taxon>Libelluloidea</taxon>
        <taxon>Libellulidae</taxon>
        <taxon>Ladona</taxon>
    </lineage>
</organism>
<comment type="subcellular location">
    <subcellularLocation>
        <location evidence="1 8">Secreted</location>
        <location evidence="1 8">Extracellular space</location>
        <location evidence="1 8">Extracellular matrix</location>
    </subcellularLocation>
</comment>
<dbReference type="Proteomes" id="UP000792457">
    <property type="component" value="Unassembled WGS sequence"/>
</dbReference>
<dbReference type="GO" id="GO:0060070">
    <property type="term" value="P:canonical Wnt signaling pathway"/>
    <property type="evidence" value="ECO:0007669"/>
    <property type="project" value="TreeGrafter"/>
</dbReference>
<evidence type="ECO:0000256" key="6">
    <source>
        <dbReference type="ARBA" id="ARBA00022687"/>
    </source>
</evidence>
<gene>
    <name evidence="9" type="ORF">J437_LFUL008807</name>
</gene>
<evidence type="ECO:0000313" key="9">
    <source>
        <dbReference type="EMBL" id="KAG8229839.1"/>
    </source>
</evidence>
<protein>
    <recommendedName>
        <fullName evidence="8">Protein Wnt</fullName>
    </recommendedName>
</protein>
<reference evidence="9" key="1">
    <citation type="submission" date="2013-04" db="EMBL/GenBank/DDBJ databases">
        <authorList>
            <person name="Qu J."/>
            <person name="Murali S.C."/>
            <person name="Bandaranaike D."/>
            <person name="Bellair M."/>
            <person name="Blankenburg K."/>
            <person name="Chao H."/>
            <person name="Dinh H."/>
            <person name="Doddapaneni H."/>
            <person name="Downs B."/>
            <person name="Dugan-Rocha S."/>
            <person name="Elkadiri S."/>
            <person name="Gnanaolivu R.D."/>
            <person name="Hernandez B."/>
            <person name="Javaid M."/>
            <person name="Jayaseelan J.C."/>
            <person name="Lee S."/>
            <person name="Li M."/>
            <person name="Ming W."/>
            <person name="Munidasa M."/>
            <person name="Muniz J."/>
            <person name="Nguyen L."/>
            <person name="Ongeri F."/>
            <person name="Osuji N."/>
            <person name="Pu L.-L."/>
            <person name="Puazo M."/>
            <person name="Qu C."/>
            <person name="Quiroz J."/>
            <person name="Raj R."/>
            <person name="Weissenberger G."/>
            <person name="Xin Y."/>
            <person name="Zou X."/>
            <person name="Han Y."/>
            <person name="Richards S."/>
            <person name="Worley K."/>
            <person name="Muzny D."/>
            <person name="Gibbs R."/>
        </authorList>
    </citation>
    <scope>NUCLEOTIDE SEQUENCE</scope>
    <source>
        <strain evidence="9">Sampled in the wild</strain>
    </source>
</reference>
<evidence type="ECO:0000256" key="7">
    <source>
        <dbReference type="ARBA" id="ARBA00023157"/>
    </source>
</evidence>
<evidence type="ECO:0000256" key="5">
    <source>
        <dbReference type="ARBA" id="ARBA00022530"/>
    </source>
</evidence>
<evidence type="ECO:0000313" key="10">
    <source>
        <dbReference type="Proteomes" id="UP000792457"/>
    </source>
</evidence>
<comment type="caution">
    <text evidence="9">The sequence shown here is derived from an EMBL/GenBank/DDBJ whole genome shotgun (WGS) entry which is preliminary data.</text>
</comment>
<dbReference type="GO" id="GO:0045165">
    <property type="term" value="P:cell fate commitment"/>
    <property type="evidence" value="ECO:0007669"/>
    <property type="project" value="TreeGrafter"/>
</dbReference>
<sequence length="147" mass="16033">MNLDCLSKSRILSLGFRESAFAHAASAAGVTAAVSRACSNGRLLSCSCDPGGRVTKGAGEEGASNRKRIHAEGLAYYNGNHGRTSEDYSSLDASYSHHPRRHWEWGGCGHNLEYGLTFSRLLLDSRERRGGDLRSRTNLHNNRAGRL</sequence>
<evidence type="ECO:0000256" key="2">
    <source>
        <dbReference type="ARBA" id="ARBA00005683"/>
    </source>
</evidence>
<accession>A0A8K0K7F2</accession>
<dbReference type="GO" id="GO:0005615">
    <property type="term" value="C:extracellular space"/>
    <property type="evidence" value="ECO:0007669"/>
    <property type="project" value="TreeGrafter"/>
</dbReference>
<dbReference type="Pfam" id="PF00110">
    <property type="entry name" value="wnt"/>
    <property type="match status" value="1"/>
</dbReference>
<dbReference type="PANTHER" id="PTHR12027:SF98">
    <property type="entry name" value="PROTEIN WNT"/>
    <property type="match status" value="1"/>
</dbReference>
<evidence type="ECO:0000256" key="1">
    <source>
        <dbReference type="ARBA" id="ARBA00004498"/>
    </source>
</evidence>
<evidence type="ECO:0000256" key="4">
    <source>
        <dbReference type="ARBA" id="ARBA00022525"/>
    </source>
</evidence>
<keyword evidence="7" id="KW-1015">Disulfide bond</keyword>
<dbReference type="GO" id="GO:0005109">
    <property type="term" value="F:frizzled binding"/>
    <property type="evidence" value="ECO:0007669"/>
    <property type="project" value="TreeGrafter"/>
</dbReference>
<evidence type="ECO:0000256" key="8">
    <source>
        <dbReference type="RuleBase" id="RU003500"/>
    </source>
</evidence>
<evidence type="ECO:0000256" key="3">
    <source>
        <dbReference type="ARBA" id="ARBA00022473"/>
    </source>
</evidence>
<comment type="function">
    <text evidence="8">Ligand for members of the frizzled family of seven transmembrane receptors.</text>
</comment>
<dbReference type="GO" id="GO:0005125">
    <property type="term" value="F:cytokine activity"/>
    <property type="evidence" value="ECO:0007669"/>
    <property type="project" value="TreeGrafter"/>
</dbReference>
<dbReference type="SMART" id="SM00097">
    <property type="entry name" value="WNT1"/>
    <property type="match status" value="1"/>
</dbReference>